<dbReference type="AlphaFoldDB" id="A5G423"/>
<evidence type="ECO:0000313" key="2">
    <source>
        <dbReference type="EMBL" id="ABQ26541.1"/>
    </source>
</evidence>
<dbReference type="Proteomes" id="UP000006695">
    <property type="component" value="Chromosome"/>
</dbReference>
<dbReference type="InterPro" id="IPR017466">
    <property type="entry name" value="XrtA-assoc_ATPase-like"/>
</dbReference>
<dbReference type="OrthoDB" id="9779230at2"/>
<organism evidence="2 3">
    <name type="scientific">Geotalea uraniireducens (strain Rf4)</name>
    <name type="common">Geobacter uraniireducens</name>
    <dbReference type="NCBI Taxonomy" id="351605"/>
    <lineage>
        <taxon>Bacteria</taxon>
        <taxon>Pseudomonadati</taxon>
        <taxon>Thermodesulfobacteriota</taxon>
        <taxon>Desulfuromonadia</taxon>
        <taxon>Geobacterales</taxon>
        <taxon>Geobacteraceae</taxon>
        <taxon>Geotalea</taxon>
    </lineage>
</organism>
<dbReference type="EMBL" id="CP000698">
    <property type="protein sequence ID" value="ABQ26541.1"/>
    <property type="molecule type" value="Genomic_DNA"/>
</dbReference>
<reference evidence="2 3" key="1">
    <citation type="submission" date="2007-05" db="EMBL/GenBank/DDBJ databases">
        <title>Complete sequence of Geobacter uraniireducens Rf4.</title>
        <authorList>
            <consortium name="US DOE Joint Genome Institute"/>
            <person name="Copeland A."/>
            <person name="Lucas S."/>
            <person name="Lapidus A."/>
            <person name="Barry K."/>
            <person name="Detter J.C."/>
            <person name="Glavina del Rio T."/>
            <person name="Hammon N."/>
            <person name="Israni S."/>
            <person name="Dalin E."/>
            <person name="Tice H."/>
            <person name="Pitluck S."/>
            <person name="Chertkov O."/>
            <person name="Brettin T."/>
            <person name="Bruce D."/>
            <person name="Han C."/>
            <person name="Schmutz J."/>
            <person name="Larimer F."/>
            <person name="Land M."/>
            <person name="Hauser L."/>
            <person name="Kyrpides N."/>
            <person name="Mikhailova N."/>
            <person name="Shelobolina E."/>
            <person name="Aklujkar M."/>
            <person name="Lovley D."/>
            <person name="Richardson P."/>
        </authorList>
    </citation>
    <scope>NUCLEOTIDE SEQUENCE [LARGE SCALE GENOMIC DNA]</scope>
    <source>
        <strain evidence="3">ATCC BAA-1134 / JCM 13001 / Rf4</strain>
    </source>
</reference>
<dbReference type="KEGG" id="gur:Gura_2362"/>
<evidence type="ECO:0000313" key="3">
    <source>
        <dbReference type="Proteomes" id="UP000006695"/>
    </source>
</evidence>
<dbReference type="Pfam" id="PF13401">
    <property type="entry name" value="AAA_22"/>
    <property type="match status" value="1"/>
</dbReference>
<proteinExistence type="predicted"/>
<dbReference type="RefSeq" id="WP_011939234.1">
    <property type="nucleotide sequence ID" value="NC_009483.1"/>
</dbReference>
<dbReference type="InterPro" id="IPR027417">
    <property type="entry name" value="P-loop_NTPase"/>
</dbReference>
<accession>A5G423</accession>
<dbReference type="InterPro" id="IPR049945">
    <property type="entry name" value="AAA_22"/>
</dbReference>
<evidence type="ECO:0000259" key="1">
    <source>
        <dbReference type="SMART" id="SM00382"/>
    </source>
</evidence>
<dbReference type="HOGENOM" id="CLU_024125_0_0_7"/>
<dbReference type="SUPFAM" id="SSF52540">
    <property type="entry name" value="P-loop containing nucleoside triphosphate hydrolases"/>
    <property type="match status" value="1"/>
</dbReference>
<gene>
    <name evidence="2" type="ordered locus">Gura_2362</name>
</gene>
<dbReference type="GO" id="GO:0016887">
    <property type="term" value="F:ATP hydrolysis activity"/>
    <property type="evidence" value="ECO:0007669"/>
    <property type="project" value="InterPro"/>
</dbReference>
<sequence length="390" mass="44479">MYESYFNLTKKPFDLLPNPEFIYLSKSHKRVLSYLDYGIKERAGFILLTGDVGSGKTTIIRDVINKKHDKVILAKIFNTRVNSDQLISMINDDFGLPVQGKDKIELLRDLNAFLISQYAKGNQPTLIIDEAQNLNSKLLEEVRMLSNLETDNAKLLQIILVGQPELRETLKQPGMRQLRQRLSINCHLQPLSSTEIEEYILHRLEIAGDRSAVVFDSEALHLIYKYSRGVPRLINIICDFLMLSACAEETKRLDGDMVHDIIVDLDFENQYWESKIENVKSVANPADYMSATPTSVNDTELVPVLIDVRTRLELLEKESTKINSNILTDIGNKINSIQNFIKSYREETDRSIGELKKKMDTSIVKPVHGGLPKDDENPNKISLIRRIFGS</sequence>
<name>A5G423_GEOUR</name>
<feature type="domain" description="AAA+ ATPase" evidence="1">
    <location>
        <begin position="42"/>
        <end position="194"/>
    </location>
</feature>
<dbReference type="SMART" id="SM00382">
    <property type="entry name" value="AAA"/>
    <property type="match status" value="1"/>
</dbReference>
<dbReference type="InterPro" id="IPR052026">
    <property type="entry name" value="ExeA_AAA_ATPase_DNA-bind"/>
</dbReference>
<protein>
    <submittedName>
        <fullName evidence="2">AAA ATPase</fullName>
    </submittedName>
</protein>
<dbReference type="NCBIfam" id="TIGR03015">
    <property type="entry name" value="pepcterm_ATPase"/>
    <property type="match status" value="1"/>
</dbReference>
<keyword evidence="3" id="KW-1185">Reference proteome</keyword>
<dbReference type="PANTHER" id="PTHR35894:SF1">
    <property type="entry name" value="PHOSPHORIBULOKINASE _ URIDINE KINASE FAMILY"/>
    <property type="match status" value="1"/>
</dbReference>
<dbReference type="PANTHER" id="PTHR35894">
    <property type="entry name" value="GENERAL SECRETION PATHWAY PROTEIN A-RELATED"/>
    <property type="match status" value="1"/>
</dbReference>
<dbReference type="InterPro" id="IPR003593">
    <property type="entry name" value="AAA+_ATPase"/>
</dbReference>
<dbReference type="STRING" id="351605.Gura_2362"/>
<dbReference type="Gene3D" id="3.40.50.300">
    <property type="entry name" value="P-loop containing nucleotide triphosphate hydrolases"/>
    <property type="match status" value="1"/>
</dbReference>